<keyword evidence="1" id="KW-0378">Hydrolase</keyword>
<evidence type="ECO:0000313" key="1">
    <source>
        <dbReference type="EMBL" id="SBQ64815.1"/>
    </source>
</evidence>
<organism evidence="1">
    <name type="scientific">Nothobranchius korthausae</name>
    <dbReference type="NCBI Taxonomy" id="1143690"/>
    <lineage>
        <taxon>Eukaryota</taxon>
        <taxon>Metazoa</taxon>
        <taxon>Chordata</taxon>
        <taxon>Craniata</taxon>
        <taxon>Vertebrata</taxon>
        <taxon>Euteleostomi</taxon>
        <taxon>Actinopterygii</taxon>
        <taxon>Neopterygii</taxon>
        <taxon>Teleostei</taxon>
        <taxon>Neoteleostei</taxon>
        <taxon>Acanthomorphata</taxon>
        <taxon>Ovalentaria</taxon>
        <taxon>Atherinomorphae</taxon>
        <taxon>Cyprinodontiformes</taxon>
        <taxon>Nothobranchiidae</taxon>
        <taxon>Nothobranchius</taxon>
    </lineage>
</organism>
<dbReference type="GO" id="GO:0008233">
    <property type="term" value="F:peptidase activity"/>
    <property type="evidence" value="ECO:0007669"/>
    <property type="project" value="UniProtKB-KW"/>
</dbReference>
<name>A0A1A8FZH3_9TELE</name>
<accession>A0A1A8FZH3</accession>
<proteinExistence type="predicted"/>
<dbReference type="EMBL" id="HAEB01018288">
    <property type="protein sequence ID" value="SBQ64815.1"/>
    <property type="molecule type" value="Transcribed_RNA"/>
</dbReference>
<feature type="non-terminal residue" evidence="1">
    <location>
        <position position="1"/>
    </location>
</feature>
<reference evidence="1" key="2">
    <citation type="submission" date="2016-06" db="EMBL/GenBank/DDBJ databases">
        <title>The genome of a short-lived fish provides insights into sex chromosome evolution and the genetic control of aging.</title>
        <authorList>
            <person name="Reichwald K."/>
            <person name="Felder M."/>
            <person name="Petzold A."/>
            <person name="Koch P."/>
            <person name="Groth M."/>
            <person name="Platzer M."/>
        </authorList>
    </citation>
    <scope>NUCLEOTIDE SEQUENCE</scope>
    <source>
        <tissue evidence="1">Brain</tissue>
    </source>
</reference>
<protein>
    <submittedName>
        <fullName evidence="1">Protease, serine, 22</fullName>
    </submittedName>
</protein>
<sequence length="37" mass="4075">RAPAVRTGSSELVWECCRARLSGSSAASQMRCFKWSV</sequence>
<dbReference type="GO" id="GO:0006508">
    <property type="term" value="P:proteolysis"/>
    <property type="evidence" value="ECO:0007669"/>
    <property type="project" value="UniProtKB-KW"/>
</dbReference>
<gene>
    <name evidence="1" type="primary">PRSS22</name>
</gene>
<dbReference type="AlphaFoldDB" id="A0A1A8FZH3"/>
<reference evidence="1" key="1">
    <citation type="submission" date="2016-05" db="EMBL/GenBank/DDBJ databases">
        <authorList>
            <person name="Lavstsen T."/>
            <person name="Jespersen J.S."/>
        </authorList>
    </citation>
    <scope>NUCLEOTIDE SEQUENCE</scope>
    <source>
        <tissue evidence="1">Brain</tissue>
    </source>
</reference>
<keyword evidence="1" id="KW-0645">Protease</keyword>